<dbReference type="Pfam" id="PF00698">
    <property type="entry name" value="Acyl_transf_1"/>
    <property type="match status" value="1"/>
</dbReference>
<dbReference type="InterPro" id="IPR016035">
    <property type="entry name" value="Acyl_Trfase/lysoPLipase"/>
</dbReference>
<dbReference type="SMART" id="SM00827">
    <property type="entry name" value="PKS_AT"/>
    <property type="match status" value="1"/>
</dbReference>
<dbReference type="InterPro" id="IPR023213">
    <property type="entry name" value="CAT-like_dom_sf"/>
</dbReference>
<dbReference type="InterPro" id="IPR020807">
    <property type="entry name" value="PKS_DH"/>
</dbReference>
<dbReference type="InterPro" id="IPR042104">
    <property type="entry name" value="PKS_dehydratase_sf"/>
</dbReference>
<dbReference type="Gene3D" id="3.30.300.30">
    <property type="match status" value="1"/>
</dbReference>
<keyword evidence="3" id="KW-0436">Ligase</keyword>
<dbReference type="Gene3D" id="3.40.50.150">
    <property type="entry name" value="Vaccinia Virus protein VP39"/>
    <property type="match status" value="1"/>
</dbReference>
<comment type="similarity">
    <text evidence="7">In the C-terminal section; belongs to the NRP synthetase family.</text>
</comment>
<dbReference type="InterPro" id="IPR016036">
    <property type="entry name" value="Malonyl_transacylase_ACP-bd"/>
</dbReference>
<protein>
    <recommendedName>
        <fullName evidence="15">Polyketide synthase</fullName>
    </recommendedName>
</protein>
<dbReference type="SUPFAM" id="SSF55048">
    <property type="entry name" value="Probable ACP-binding domain of malonyl-CoA ACP transacylase"/>
    <property type="match status" value="1"/>
</dbReference>
<feature type="domain" description="Ketosynthase family 3 (KS3)" evidence="11">
    <location>
        <begin position="8"/>
        <end position="447"/>
    </location>
</feature>
<dbReference type="SMART" id="SM00825">
    <property type="entry name" value="PKS_KS"/>
    <property type="match status" value="1"/>
</dbReference>
<dbReference type="Pfam" id="PF00550">
    <property type="entry name" value="PP-binding"/>
    <property type="match status" value="1"/>
</dbReference>
<dbReference type="InterPro" id="IPR042099">
    <property type="entry name" value="ANL_N_sf"/>
</dbReference>
<dbReference type="GO" id="GO:0044550">
    <property type="term" value="P:secondary metabolite biosynthetic process"/>
    <property type="evidence" value="ECO:0007669"/>
    <property type="project" value="TreeGrafter"/>
</dbReference>
<dbReference type="InterPro" id="IPR006162">
    <property type="entry name" value="Ppantetheine_attach_site"/>
</dbReference>
<dbReference type="Pfam" id="PF08659">
    <property type="entry name" value="KR"/>
    <property type="match status" value="1"/>
</dbReference>
<dbReference type="InterPro" id="IPR049551">
    <property type="entry name" value="PKS_DH_C"/>
</dbReference>
<evidence type="ECO:0000259" key="12">
    <source>
        <dbReference type="PROSITE" id="PS52019"/>
    </source>
</evidence>
<dbReference type="SUPFAM" id="SSF47336">
    <property type="entry name" value="ACP-like"/>
    <property type="match status" value="2"/>
</dbReference>
<feature type="active site" description="Proton acceptor; for dehydratase activity" evidence="8">
    <location>
        <position position="995"/>
    </location>
</feature>
<proteinExistence type="inferred from homology"/>
<dbReference type="SUPFAM" id="SSF52151">
    <property type="entry name" value="FabD/lysophospholipase-like"/>
    <property type="match status" value="1"/>
</dbReference>
<dbReference type="PROSITE" id="PS00012">
    <property type="entry name" value="PHOSPHOPANTETHEINE"/>
    <property type="match status" value="1"/>
</dbReference>
<feature type="compositionally biased region" description="Polar residues" evidence="9">
    <location>
        <begin position="2476"/>
        <end position="2498"/>
    </location>
</feature>
<dbReference type="SUPFAM" id="SSF51735">
    <property type="entry name" value="NAD(P)-binding Rossmann-fold domains"/>
    <property type="match status" value="2"/>
</dbReference>
<dbReference type="Pfam" id="PF07993">
    <property type="entry name" value="NAD_binding_4"/>
    <property type="match status" value="1"/>
</dbReference>
<dbReference type="InterPro" id="IPR057326">
    <property type="entry name" value="KR_dom"/>
</dbReference>
<dbReference type="InterPro" id="IPR001227">
    <property type="entry name" value="Ac_transferase_dom_sf"/>
</dbReference>
<dbReference type="Pfam" id="PF21089">
    <property type="entry name" value="PKS_DH_N"/>
    <property type="match status" value="1"/>
</dbReference>
<evidence type="ECO:0008006" key="15">
    <source>
        <dbReference type="Google" id="ProtNLM"/>
    </source>
</evidence>
<evidence type="ECO:0000256" key="1">
    <source>
        <dbReference type="ARBA" id="ARBA00022450"/>
    </source>
</evidence>
<dbReference type="Gene3D" id="3.40.50.12780">
    <property type="entry name" value="N-terminal domain of ligase-like"/>
    <property type="match status" value="1"/>
</dbReference>
<dbReference type="InterPro" id="IPR020845">
    <property type="entry name" value="AMP-binding_CS"/>
</dbReference>
<comment type="caution">
    <text evidence="13">The sequence shown here is derived from an EMBL/GenBank/DDBJ whole genome shotgun (WGS) entry which is preliminary data.</text>
</comment>
<dbReference type="PROSITE" id="PS52019">
    <property type="entry name" value="PKS_MFAS_DH"/>
    <property type="match status" value="1"/>
</dbReference>
<dbReference type="InterPro" id="IPR013968">
    <property type="entry name" value="PKS_KR"/>
</dbReference>
<gene>
    <name evidence="13" type="ORF">JMJ35_001047</name>
</gene>
<feature type="region of interest" description="C-terminal hotdog fold" evidence="8">
    <location>
        <begin position="1116"/>
        <end position="1273"/>
    </location>
</feature>
<feature type="domain" description="PKS/mFAS DH" evidence="12">
    <location>
        <begin position="963"/>
        <end position="1273"/>
    </location>
</feature>
<dbReference type="Gene3D" id="3.40.47.10">
    <property type="match status" value="1"/>
</dbReference>
<dbReference type="InterPro" id="IPR036291">
    <property type="entry name" value="NAD(P)-bd_dom_sf"/>
</dbReference>
<evidence type="ECO:0000256" key="4">
    <source>
        <dbReference type="ARBA" id="ARBA00022679"/>
    </source>
</evidence>
<dbReference type="SUPFAM" id="SSF53901">
    <property type="entry name" value="Thiolase-like"/>
    <property type="match status" value="1"/>
</dbReference>
<feature type="domain" description="Carrier" evidence="10">
    <location>
        <begin position="2386"/>
        <end position="2463"/>
    </location>
</feature>
<evidence type="ECO:0000256" key="5">
    <source>
        <dbReference type="ARBA" id="ARBA00022737"/>
    </source>
</evidence>
<dbReference type="Pfam" id="PF23297">
    <property type="entry name" value="ACP_SdgA_C"/>
    <property type="match status" value="1"/>
</dbReference>
<dbReference type="InterPro" id="IPR010071">
    <property type="entry name" value="AA_adenyl_dom"/>
</dbReference>
<dbReference type="PROSITE" id="PS52004">
    <property type="entry name" value="KS3_2"/>
    <property type="match status" value="1"/>
</dbReference>
<feature type="region of interest" description="Disordered" evidence="9">
    <location>
        <begin position="2476"/>
        <end position="2517"/>
    </location>
</feature>
<name>A0AA39RA58_9LECA</name>
<keyword evidence="2" id="KW-0597">Phosphoprotein</keyword>
<dbReference type="Pfam" id="PF16197">
    <property type="entry name" value="KAsynt_C_assoc"/>
    <property type="match status" value="1"/>
</dbReference>
<dbReference type="InterPro" id="IPR016039">
    <property type="entry name" value="Thiolase-like"/>
</dbReference>
<dbReference type="Pfam" id="PF00668">
    <property type="entry name" value="Condensation"/>
    <property type="match status" value="1"/>
</dbReference>
<evidence type="ECO:0000256" key="2">
    <source>
        <dbReference type="ARBA" id="ARBA00022553"/>
    </source>
</evidence>
<dbReference type="SUPFAM" id="SSF52777">
    <property type="entry name" value="CoA-dependent acyltransferases"/>
    <property type="match status" value="2"/>
</dbReference>
<evidence type="ECO:0000256" key="7">
    <source>
        <dbReference type="ARBA" id="ARBA00029443"/>
    </source>
</evidence>
<evidence type="ECO:0000259" key="10">
    <source>
        <dbReference type="PROSITE" id="PS50075"/>
    </source>
</evidence>
<reference evidence="13" key="1">
    <citation type="submission" date="2023-03" db="EMBL/GenBank/DDBJ databases">
        <title>Complete genome of Cladonia borealis.</title>
        <authorList>
            <person name="Park H."/>
        </authorList>
    </citation>
    <scope>NUCLEOTIDE SEQUENCE</scope>
    <source>
        <strain evidence="13">ANT050790</strain>
    </source>
</reference>
<feature type="active site" description="Proton donor; for dehydratase activity" evidence="8">
    <location>
        <position position="1175"/>
    </location>
</feature>
<dbReference type="NCBIfam" id="TIGR01733">
    <property type="entry name" value="AA-adenyl-dom"/>
    <property type="match status" value="1"/>
</dbReference>
<dbReference type="GO" id="GO:0004312">
    <property type="term" value="F:fatty acid synthase activity"/>
    <property type="evidence" value="ECO:0007669"/>
    <property type="project" value="TreeGrafter"/>
</dbReference>
<evidence type="ECO:0000256" key="8">
    <source>
        <dbReference type="PROSITE-ProRule" id="PRU01363"/>
    </source>
</evidence>
<dbReference type="InterPro" id="IPR036736">
    <property type="entry name" value="ACP-like_sf"/>
</dbReference>
<dbReference type="CDD" id="cd05930">
    <property type="entry name" value="A_NRPS"/>
    <property type="match status" value="1"/>
</dbReference>
<dbReference type="InterPro" id="IPR001242">
    <property type="entry name" value="Condensation_dom"/>
</dbReference>
<dbReference type="Proteomes" id="UP001166286">
    <property type="component" value="Unassembled WGS sequence"/>
</dbReference>
<dbReference type="Pfam" id="PF14765">
    <property type="entry name" value="PS-DH"/>
    <property type="match status" value="1"/>
</dbReference>
<dbReference type="PANTHER" id="PTHR43775:SF20">
    <property type="entry name" value="HYBRID PKS-NRPS SYNTHETASE APDA"/>
    <property type="match status" value="1"/>
</dbReference>
<evidence type="ECO:0000256" key="9">
    <source>
        <dbReference type="SAM" id="MobiDB-lite"/>
    </source>
</evidence>
<dbReference type="Gene3D" id="3.30.559.10">
    <property type="entry name" value="Chloramphenicol acetyltransferase-like domain"/>
    <property type="match status" value="1"/>
</dbReference>
<dbReference type="InterPro" id="IPR000873">
    <property type="entry name" value="AMP-dep_synth/lig_dom"/>
</dbReference>
<dbReference type="PROSITE" id="PS50075">
    <property type="entry name" value="CARRIER"/>
    <property type="match status" value="2"/>
</dbReference>
<dbReference type="InterPro" id="IPR050091">
    <property type="entry name" value="PKS_NRPS_Biosynth_Enz"/>
</dbReference>
<dbReference type="GO" id="GO:0031177">
    <property type="term" value="F:phosphopantetheine binding"/>
    <property type="evidence" value="ECO:0007669"/>
    <property type="project" value="InterPro"/>
</dbReference>
<organism evidence="13 14">
    <name type="scientific">Cladonia borealis</name>
    <dbReference type="NCBI Taxonomy" id="184061"/>
    <lineage>
        <taxon>Eukaryota</taxon>
        <taxon>Fungi</taxon>
        <taxon>Dikarya</taxon>
        <taxon>Ascomycota</taxon>
        <taxon>Pezizomycotina</taxon>
        <taxon>Lecanoromycetes</taxon>
        <taxon>OSLEUM clade</taxon>
        <taxon>Lecanoromycetidae</taxon>
        <taxon>Lecanorales</taxon>
        <taxon>Lecanorineae</taxon>
        <taxon>Cladoniaceae</taxon>
        <taxon>Cladonia</taxon>
    </lineage>
</organism>
<dbReference type="Gene3D" id="3.40.50.720">
    <property type="entry name" value="NAD(P)-binding Rossmann-like Domain"/>
    <property type="match status" value="2"/>
</dbReference>
<dbReference type="SUPFAM" id="SSF53335">
    <property type="entry name" value="S-adenosyl-L-methionine-dependent methyltransferases"/>
    <property type="match status" value="1"/>
</dbReference>
<dbReference type="Pfam" id="PF00501">
    <property type="entry name" value="AMP-binding"/>
    <property type="match status" value="1"/>
</dbReference>
<dbReference type="EMBL" id="JAFEKC020000002">
    <property type="protein sequence ID" value="KAK0516444.1"/>
    <property type="molecule type" value="Genomic_DNA"/>
</dbReference>
<keyword evidence="6" id="KW-0511">Multifunctional enzyme</keyword>
<dbReference type="PANTHER" id="PTHR43775">
    <property type="entry name" value="FATTY ACID SYNTHASE"/>
    <property type="match status" value="1"/>
</dbReference>
<dbReference type="InterPro" id="IPR014031">
    <property type="entry name" value="Ketoacyl_synth_C"/>
</dbReference>
<sequence>MAYVIPPAEPIAIVGSSCRFPGQSSSPSELWKLLSSPKDLSKEVPQSRFNIAGFYHPDGEYHGTTNAAKSYWLEEDHRVFDASFFNITPKEAEAIDPQQKVLLEVVYEAMETAGFSLQEYSGKNVSVFVGTMTADYDGLTQKDEQTSSQYCATGTSRAIISNRISYFFNWHGASMTIDTACSSSLVAIHQAVLGLRAGESSVACVAGANVMLGPENFIAEASLHMLSPTGKSRMWDAKADGYARGEGVAAVFLKTLSKALADGDTIEGIIRETGVNSDGRTKGITMPSSEAQAALIEDTYHKSGLDPRSSFDRCQFFEAHGTGTQAGDPREAGAIHKAFFDKAKTEDHHVEESEILLVGSIKTVIGHTEGAAGIAGVLKVALAMKHQLIPPNQHLETLNPSIEPFYKHLRVPTELTPWPAVAVGQPLRSSVNSFGFGGTNAHAILERYEPTIHNICVGWSSPECLQTTSDRSTGPVMPKVPLLLSANSESSLASAVQNYSAFLKSNPTVNLGDLMLTLSSRRTILPYRTGYTGQSIEELTGKMDKQLRTFSEAPGSAFGTRSKPTSNQPRILGVFTGQGAQWASMSMDLLLSSDLFQSTIKDLQGYLDNCPDPPAWSIEKEIIASPAVSRISDASFSQPLCTALQIALVNLLKASGVVLHGVVGHSSGEIAAAYAAGVITAKDAILIAYYRGFLAKLAGGPEGEKGSMMAAGLSVEDAIDFCDQRHLKGRVFIAASNGPASVTLSGDKEAIEEAKKNLDDRDKFARMLQVDTAYHSHHMDRCGEPYVHSLRKCEIRPTNSDNSCKWISSVYGPAGDPSIDELSATYWRDNMVQAVLFTDAVERILNEHGPFNAALEIGPHPALKGPTTQTVKAVTGSTIPYSGTLNRGSNDVVAFGDCLTFLWTQPAPVSINFESYAATFASENIPSRGVVKDLPPYPWDHSQSHFRESRLARQYLNKKAYPHELLGVRSPEDSEQELRWRNILKPKTIPWLKNHKFQGQIIVPAAAYCIMALDAARAFATDHPVAMVELQNLDISSAISILEDGPGVETIFALKPVPEVRSVNEGQTMEATFMLSYTPVEGHLPMRLAVSGSVSIYIGMSKPDLLPSRPQKESEMNHVELDAFYSSMQDIGLGYSGPFRALESLKRRMNASSATLKKPHDMDTSELTVRPTSLDVCFQAAFAAFAAPGDGALWTSFLPQKIDCIRFNLALCEVRPGQQSTLDIDAYITEFCPTTSEKQANFSGDIEIFNSSGDMEIQIEGINVGSFAASSKADDRELYLHTVWDVDPMSNIIGLLDTEEPATDHTLVESCERVARFYFSTSEPQALLNTTSIAARRPFYSSHAGNSHMSTSRHLDTSDSIHQLIKTSPHRAVLEFLRCCGTIMPSVIPGVLNHAIQEGLEFLDFNHHLERVVRQITHRYPRTRVLEIGLNEEMTTVVLRRLEFPCYSYTLAAIDSGPSEHLVASSSGGKMLHRGYDIDQSALDQGFSAHSYDLVVISCTLYNEESVDQVLKGVYQLIKPGGYLMVLNTLNELLRDKFLHCGSKVSEPESKPVPIAWGQRLPSAGFKTPKYTYEKTGTGLSLTVCQIGNEYTEILQNPLQALPLAGISGDILMVGGRKPEIKQIAHKVATMMSKWDGLIKMVESFEEIDSQALNSVRAAVIFADLDESVVENMNVRKLNNMQKLFGPNRQVLWLVSGIRSHNPFHNASVGLGRCIKAETPQLQLQFLDLDVVANSETLIAESLTRLAMIDSHYLEDQLWTTEHEIAVEKNKMLIPRILPLEGPNNRLNSIRRVITTEADISNYPVELVRSRTKAGITYATRRVIRLDPNHHVPHNHLEIRVTHSSVSAIKVGNNSYFYVCLGDSTNTKQKLIALSMSNSSLITVPLACTCSVSIEAGQEEILLGLAMRFIMALTLVEKATSGTTVLVEPDVLFAFAVKKVRSTVTHHVLCLSTDSQQDEERSSWTHIHPQDPTRKIGSLVPADSLSLIDLSPEGQKLPSILESYLPATAKSYPKSSLFRITGTCDSELDPGSLNATLEEAVSLSEQAMRSHSIPRSQTFLSPIRELIEDGTCSWMEIVDWTGTLSLPELQTQINPSSMFSTYGTYVLIGLTGELGQSLCKLMVLSGVRYLVIASRNPNREPKWKDELQAMGAKVLIERLDVADIDDVVRLREGLAQTMPPIAGIVNGAMVLSDGLFADMSLDSFQKVLRPKAQGSRNLDRAFYSEKLEFFIMFSSLTAVAGNRGQSNYAAANMYMAGLAAQRRKRGLAASVLDIGMLYGIGYINRVSGAEIYNNLRKQGYRPISEQDMHHMFIESILAGRPHSGQDPELTTGLQRFSTSDKKPLHWHFNPKFSHHTFESGNLLEEETGLVVQSVKQQLRATCSVEQASEVILRSFAASLELMLQLPPNGISKDIPIIELGVDSLVAVEIRTWFMKEVGKDVPVLQVLGGSTMANICDEIAARVIADNAADNKISAEATTDASSDPGTLGESSLASKAASTGDEIPTTPLTTYSDDESDEDCLDFAEKLFQITTKMSYGQARLWFPFLYLEDKTAYNCTTSYRIKGMLDIDRFEQALFSVVQRHQVFRMSFYTNPSTGQAMQGVSSLSPFRLKKVSPANDGEDLRHETDEISKHHYDLEAGDVFVATLLTHGPGSHTIVFGYHHIIIDAVSWQLFLQDLEKFYRMETPALGPPSRYTDFSTKQRRLMESGGAQDKRNYWRAEYSDFPPPLPLFPFAKVNTRKNLVRYDVKEYFVLLDPKLVERVKKASISAKTTTFHFYLAVLQALLHRFLNVNDMCIGITDANRNDPAFVSTVGFLLESLPIRFKIDGDEQFLDRLQTTRSKVYAALGNSGIPLDVILEDINVTTPSNLLPLTQILVNYRMGALKQKTMGDVQLDYLAYEDAKHPFDFILSIDEDEGAAGLSLSMQEYLYDKTGGDLFLETYVHLLQTFSSDTSQTLDNVLLFDESQTKSAVALGTGRNRPVVWPQTLSLRIDSMAEESPENIAIKDSAGNAMTYREMDQRSKAIAAELQSQGSQIGSRIGLFCEPCADAICSLLAILRIGAVYIPLDIRNSDERLCTIINEGGAETVITHSKTKDRVQDFKIADSKVFNVSDIRKGVAKAVPNQSTSAGDAFIMWTSGSTGKPKGIILTHSNFLTHVIAATETMGIKKERVLQQSAFGYDASLAQIFYALANGGTLIISDNRREMSEIAALMLQEKITFTLCAPSEYRVLFQFGDSFLSRCTSWRIAMCGGEAFPSQLKSRFDSLGISHLEVFNAYGPTEISVASNVGLVEYHGNKHQDDHRVPIGPAMPNYSTYVLDEDCRPVPLGWVGEICVGGSAVSSGYLGNSALTKSKFIPDLISKPQNQSLLPGQARIYRTGDKGRMLADGSIEYHGRIGGDSQIKLRGIRIELDDIASTIIRSSNKYLINATVILREEPEKFLVAYVVFDPDNTPDRKEEYLKQLSLNLPLPVYMRPAVIIPLERLPMNASGKLDTKLLKTLQLPQIHESEDDLSNLTEAESELKRMWEDMLPHTGQAIGKSSNFFAVGGNSLLLLALQAEIRKVFEKNVSLPELFQSNTLESLALRVKENAISQSIPTSPIIGSSNPGIIWEAETSLGHDLISSISHSKLSRRRDPRRGLTIVLTGATGFLGRAILQELEKIKGILHIHCIAVRQNFSNIALITGPTSSKVTYFAGDLSLPQLGLAEEEARLLFEDADAIIHNGADVSFMKTFQSLRAPNLQSTKELVQSIAYRRIPFHYVSTAGVVHLAGLDTFGEESVADHLPPKDGSDGYVASKWASERYLENANKQLSLPVWIYRPSSITGVGAPPMDVMQNVLKYSRDMEIVPDLAGWNGYFDFVDVHSVARCIVSNVVSNKRPLEHSVDYIHPSGELVVPVTDVKAHLEKETGATFKMLPIREWVAVAVTKGLDQLVAAYLTTLGQEEELPKLPRLMTRWKSSL</sequence>
<dbReference type="CDD" id="cd19532">
    <property type="entry name" value="C_PKS-NRPS"/>
    <property type="match status" value="1"/>
</dbReference>
<feature type="region of interest" description="N-terminal hotdog fold" evidence="8">
    <location>
        <begin position="963"/>
        <end position="1101"/>
    </location>
</feature>
<dbReference type="InterPro" id="IPR020841">
    <property type="entry name" value="PKS_Beta-ketoAc_synthase_dom"/>
</dbReference>
<dbReference type="InterPro" id="IPR029063">
    <property type="entry name" value="SAM-dependent_MTases_sf"/>
</dbReference>
<dbReference type="InterPro" id="IPR032821">
    <property type="entry name" value="PKS_assoc"/>
</dbReference>
<dbReference type="InterPro" id="IPR045851">
    <property type="entry name" value="AMP-bd_C_sf"/>
</dbReference>
<dbReference type="SUPFAM" id="SSF56801">
    <property type="entry name" value="Acetyl-CoA synthetase-like"/>
    <property type="match status" value="1"/>
</dbReference>
<dbReference type="Pfam" id="PF00109">
    <property type="entry name" value="ketoacyl-synt"/>
    <property type="match status" value="1"/>
</dbReference>
<evidence type="ECO:0000259" key="11">
    <source>
        <dbReference type="PROSITE" id="PS52004"/>
    </source>
</evidence>
<evidence type="ECO:0000313" key="13">
    <source>
        <dbReference type="EMBL" id="KAK0516444.1"/>
    </source>
</evidence>
<feature type="domain" description="Carrier" evidence="10">
    <location>
        <begin position="3513"/>
        <end position="3590"/>
    </location>
</feature>
<dbReference type="InterPro" id="IPR049552">
    <property type="entry name" value="PKS_DH_N"/>
</dbReference>
<dbReference type="InterPro" id="IPR049900">
    <property type="entry name" value="PKS_mFAS_DH"/>
</dbReference>
<dbReference type="SMART" id="SM00823">
    <property type="entry name" value="PKS_PP"/>
    <property type="match status" value="2"/>
</dbReference>
<evidence type="ECO:0000256" key="3">
    <source>
        <dbReference type="ARBA" id="ARBA00022598"/>
    </source>
</evidence>
<dbReference type="Gene3D" id="1.10.1200.10">
    <property type="entry name" value="ACP-like"/>
    <property type="match status" value="2"/>
</dbReference>
<dbReference type="GO" id="GO:0006633">
    <property type="term" value="P:fatty acid biosynthetic process"/>
    <property type="evidence" value="ECO:0007669"/>
    <property type="project" value="TreeGrafter"/>
</dbReference>
<keyword evidence="1" id="KW-0596">Phosphopantetheine</keyword>
<dbReference type="PROSITE" id="PS00455">
    <property type="entry name" value="AMP_BINDING"/>
    <property type="match status" value="1"/>
</dbReference>
<keyword evidence="5" id="KW-0677">Repeat</keyword>
<dbReference type="FunFam" id="3.40.47.10:FF:000019">
    <property type="entry name" value="Polyketide synthase type I"/>
    <property type="match status" value="1"/>
</dbReference>
<dbReference type="Pfam" id="PF02801">
    <property type="entry name" value="Ketoacyl-synt_C"/>
    <property type="match status" value="1"/>
</dbReference>
<dbReference type="Gene3D" id="3.40.366.10">
    <property type="entry name" value="Malonyl-Coenzyme A Acyl Carrier Protein, domain 2"/>
    <property type="match status" value="1"/>
</dbReference>
<dbReference type="InterPro" id="IPR014030">
    <property type="entry name" value="Ketoacyl_synth_N"/>
</dbReference>
<dbReference type="GO" id="GO:0016874">
    <property type="term" value="F:ligase activity"/>
    <property type="evidence" value="ECO:0007669"/>
    <property type="project" value="UniProtKB-KW"/>
</dbReference>
<dbReference type="InterPro" id="IPR014043">
    <property type="entry name" value="Acyl_transferase_dom"/>
</dbReference>
<dbReference type="CDD" id="cd00833">
    <property type="entry name" value="PKS"/>
    <property type="match status" value="1"/>
</dbReference>
<evidence type="ECO:0000256" key="6">
    <source>
        <dbReference type="ARBA" id="ARBA00023268"/>
    </source>
</evidence>
<dbReference type="SMART" id="SM00826">
    <property type="entry name" value="PKS_DH"/>
    <property type="match status" value="1"/>
</dbReference>
<dbReference type="InterPro" id="IPR013120">
    <property type="entry name" value="FAR_NAD-bd"/>
</dbReference>
<evidence type="ECO:0000313" key="14">
    <source>
        <dbReference type="Proteomes" id="UP001166286"/>
    </source>
</evidence>
<accession>A0AA39RA58</accession>
<dbReference type="InterPro" id="IPR009081">
    <property type="entry name" value="PP-bd_ACP"/>
</dbReference>
<dbReference type="Gene3D" id="3.10.129.110">
    <property type="entry name" value="Polyketide synthase dehydratase"/>
    <property type="match status" value="1"/>
</dbReference>
<keyword evidence="14" id="KW-1185">Reference proteome</keyword>
<keyword evidence="4" id="KW-0808">Transferase</keyword>
<dbReference type="Gene3D" id="3.30.559.30">
    <property type="entry name" value="Nonribosomal peptide synthetase, condensation domain"/>
    <property type="match status" value="1"/>
</dbReference>
<dbReference type="InterPro" id="IPR020806">
    <property type="entry name" value="PKS_PP-bd"/>
</dbReference>
<dbReference type="SMART" id="SM00822">
    <property type="entry name" value="PKS_KR"/>
    <property type="match status" value="1"/>
</dbReference>